<name>A0AAW2BPZ6_9ROSI</name>
<evidence type="ECO:0008006" key="3">
    <source>
        <dbReference type="Google" id="ProtNLM"/>
    </source>
</evidence>
<evidence type="ECO:0000313" key="1">
    <source>
        <dbReference type="EMBL" id="KAK9988070.1"/>
    </source>
</evidence>
<proteinExistence type="predicted"/>
<gene>
    <name evidence="1" type="ORF">SO802_028309</name>
</gene>
<dbReference type="PANTHER" id="PTHR47150:SF7">
    <property type="entry name" value="NUCLEASE"/>
    <property type="match status" value="1"/>
</dbReference>
<dbReference type="EMBL" id="JAZDWU010000010">
    <property type="protein sequence ID" value="KAK9988070.1"/>
    <property type="molecule type" value="Genomic_DNA"/>
</dbReference>
<dbReference type="Pfam" id="PF04827">
    <property type="entry name" value="Plant_tran"/>
    <property type="match status" value="1"/>
</dbReference>
<reference evidence="1 2" key="1">
    <citation type="submission" date="2024-01" db="EMBL/GenBank/DDBJ databases">
        <title>A telomere-to-telomere, gap-free genome of sweet tea (Lithocarpus litseifolius).</title>
        <authorList>
            <person name="Zhou J."/>
        </authorList>
    </citation>
    <scope>NUCLEOTIDE SEQUENCE [LARGE SCALE GENOMIC DNA]</scope>
    <source>
        <strain evidence="1">Zhou-2022a</strain>
        <tissue evidence="1">Leaf</tissue>
    </source>
</reference>
<dbReference type="PANTHER" id="PTHR47150">
    <property type="entry name" value="OS12G0169200 PROTEIN"/>
    <property type="match status" value="1"/>
</dbReference>
<organism evidence="1 2">
    <name type="scientific">Lithocarpus litseifolius</name>
    <dbReference type="NCBI Taxonomy" id="425828"/>
    <lineage>
        <taxon>Eukaryota</taxon>
        <taxon>Viridiplantae</taxon>
        <taxon>Streptophyta</taxon>
        <taxon>Embryophyta</taxon>
        <taxon>Tracheophyta</taxon>
        <taxon>Spermatophyta</taxon>
        <taxon>Magnoliopsida</taxon>
        <taxon>eudicotyledons</taxon>
        <taxon>Gunneridae</taxon>
        <taxon>Pentapetalae</taxon>
        <taxon>rosids</taxon>
        <taxon>fabids</taxon>
        <taxon>Fagales</taxon>
        <taxon>Fagaceae</taxon>
        <taxon>Lithocarpus</taxon>
    </lineage>
</organism>
<evidence type="ECO:0000313" key="2">
    <source>
        <dbReference type="Proteomes" id="UP001459277"/>
    </source>
</evidence>
<dbReference type="InterPro" id="IPR006912">
    <property type="entry name" value="Harbinger_derived_prot"/>
</dbReference>
<protein>
    <recommendedName>
        <fullName evidence="3">DDE Tnp4 domain-containing protein</fullName>
    </recommendedName>
</protein>
<dbReference type="Proteomes" id="UP001459277">
    <property type="component" value="Unassembled WGS sequence"/>
</dbReference>
<keyword evidence="2" id="KW-1185">Reference proteome</keyword>
<accession>A0AAW2BPZ6</accession>
<sequence length="184" mass="20789">MESLRHLPYYTGIMNRDIDIDSELLGTSQNIPMSVSNSPPQVENASSTKGKRGTNFNLAKGLALAVHYSINGYDYTIGYYLADGIYPKWATFVKTIPTPQGQKQKLFAATQEAYRKDVECAFGVFQARFAIVRGLARFFHLKTLQKIMKACIILHNMIVEDERDDNEVVDLDYEQIDGMDNPPI</sequence>
<comment type="caution">
    <text evidence="1">The sequence shown here is derived from an EMBL/GenBank/DDBJ whole genome shotgun (WGS) entry which is preliminary data.</text>
</comment>
<dbReference type="AlphaFoldDB" id="A0AAW2BPZ6"/>